<dbReference type="EMBL" id="LASV01000682">
    <property type="protein sequence ID" value="KKA17254.1"/>
    <property type="molecule type" value="Genomic_DNA"/>
</dbReference>
<proteinExistence type="predicted"/>
<dbReference type="AlphaFoldDB" id="A0A0F4YGE0"/>
<accession>A0A0F4YGE0</accession>
<feature type="non-terminal residue" evidence="2">
    <location>
        <position position="1"/>
    </location>
</feature>
<dbReference type="RefSeq" id="XP_013323866.1">
    <property type="nucleotide sequence ID" value="XM_013468412.1"/>
</dbReference>
<reference evidence="2 3" key="1">
    <citation type="submission" date="2015-04" db="EMBL/GenBank/DDBJ databases">
        <authorList>
            <person name="Heijne W.H."/>
            <person name="Fedorova N.D."/>
            <person name="Nierman W.C."/>
            <person name="Vollebregt A.W."/>
            <person name="Zhao Z."/>
            <person name="Wu L."/>
            <person name="Kumar M."/>
            <person name="Stam H."/>
            <person name="van den Berg M.A."/>
            <person name="Pel H.J."/>
        </authorList>
    </citation>
    <scope>NUCLEOTIDE SEQUENCE [LARGE SCALE GENOMIC DNA]</scope>
    <source>
        <strain evidence="2 3">CBS 393.64</strain>
    </source>
</reference>
<comment type="caution">
    <text evidence="2">The sequence shown here is derived from an EMBL/GenBank/DDBJ whole genome shotgun (WGS) entry which is preliminary data.</text>
</comment>
<keyword evidence="1" id="KW-0472">Membrane</keyword>
<dbReference type="Proteomes" id="UP000053958">
    <property type="component" value="Unassembled WGS sequence"/>
</dbReference>
<keyword evidence="1" id="KW-1133">Transmembrane helix</keyword>
<name>A0A0F4YGE0_RASE3</name>
<dbReference type="GeneID" id="25321070"/>
<sequence length="94" mass="11147">RKKQPLFFEMIQQLSIYQSIEISKSNFNSFNRTTDSLSSSCLIEREREREINPYNSRKKNMSMSINRSIKTTASFFFFFAFIIIIIFIPLCSII</sequence>
<keyword evidence="3" id="KW-1185">Reference proteome</keyword>
<evidence type="ECO:0000313" key="2">
    <source>
        <dbReference type="EMBL" id="KKA17254.1"/>
    </source>
</evidence>
<organism evidence="2 3">
    <name type="scientific">Rasamsonia emersonii (strain ATCC 16479 / CBS 393.64 / IMI 116815)</name>
    <dbReference type="NCBI Taxonomy" id="1408163"/>
    <lineage>
        <taxon>Eukaryota</taxon>
        <taxon>Fungi</taxon>
        <taxon>Dikarya</taxon>
        <taxon>Ascomycota</taxon>
        <taxon>Pezizomycotina</taxon>
        <taxon>Eurotiomycetes</taxon>
        <taxon>Eurotiomycetidae</taxon>
        <taxon>Eurotiales</taxon>
        <taxon>Trichocomaceae</taxon>
        <taxon>Rasamsonia</taxon>
    </lineage>
</organism>
<evidence type="ECO:0000313" key="3">
    <source>
        <dbReference type="Proteomes" id="UP000053958"/>
    </source>
</evidence>
<gene>
    <name evidence="2" type="ORF">T310_9000</name>
</gene>
<protein>
    <submittedName>
        <fullName evidence="2">Uncharacterized protein</fullName>
    </submittedName>
</protein>
<keyword evidence="1" id="KW-0812">Transmembrane</keyword>
<evidence type="ECO:0000256" key="1">
    <source>
        <dbReference type="SAM" id="Phobius"/>
    </source>
</evidence>
<feature type="transmembrane region" description="Helical" evidence="1">
    <location>
        <begin position="68"/>
        <end position="90"/>
    </location>
</feature>